<sequence length="106" mass="11765">MLSDHDVASCGSCGQRIRWTVTVAGRRQAVNADPNALGNVAVYRDGVGTLRSRSLSSDRPDVEAYERRYMPHVATCTAPPRPGRSSRSMPQQRAGVRPVRWQGWTR</sequence>
<evidence type="ECO:0000313" key="3">
    <source>
        <dbReference type="Proteomes" id="UP001432312"/>
    </source>
</evidence>
<evidence type="ECO:0000313" key="2">
    <source>
        <dbReference type="EMBL" id="WUN81119.1"/>
    </source>
</evidence>
<keyword evidence="3" id="KW-1185">Reference proteome</keyword>
<evidence type="ECO:0000256" key="1">
    <source>
        <dbReference type="SAM" id="MobiDB-lite"/>
    </source>
</evidence>
<gene>
    <name evidence="2" type="ORF">OHA91_22915</name>
</gene>
<dbReference type="RefSeq" id="WP_328739909.1">
    <property type="nucleotide sequence ID" value="NZ_CP108036.1"/>
</dbReference>
<proteinExistence type="predicted"/>
<dbReference type="GeneID" id="95498950"/>
<accession>A0ABZ1QEL2</accession>
<organism evidence="2 3">
    <name type="scientific">Streptomyces erythrochromogenes</name>
    <dbReference type="NCBI Taxonomy" id="285574"/>
    <lineage>
        <taxon>Bacteria</taxon>
        <taxon>Bacillati</taxon>
        <taxon>Actinomycetota</taxon>
        <taxon>Actinomycetes</taxon>
        <taxon>Kitasatosporales</taxon>
        <taxon>Streptomycetaceae</taxon>
        <taxon>Streptomyces</taxon>
    </lineage>
</organism>
<dbReference type="EMBL" id="CP108036">
    <property type="protein sequence ID" value="WUN81119.1"/>
    <property type="molecule type" value="Genomic_DNA"/>
</dbReference>
<reference evidence="2" key="1">
    <citation type="submission" date="2022-10" db="EMBL/GenBank/DDBJ databases">
        <title>The complete genomes of actinobacterial strains from the NBC collection.</title>
        <authorList>
            <person name="Joergensen T.S."/>
            <person name="Alvarez Arevalo M."/>
            <person name="Sterndorff E.B."/>
            <person name="Faurdal D."/>
            <person name="Vuksanovic O."/>
            <person name="Mourched A.-S."/>
            <person name="Charusanti P."/>
            <person name="Shaw S."/>
            <person name="Blin K."/>
            <person name="Weber T."/>
        </authorList>
    </citation>
    <scope>NUCLEOTIDE SEQUENCE</scope>
    <source>
        <strain evidence="2">NBC_00303</strain>
    </source>
</reference>
<protein>
    <submittedName>
        <fullName evidence="2">Uncharacterized protein</fullName>
    </submittedName>
</protein>
<dbReference type="Proteomes" id="UP001432312">
    <property type="component" value="Chromosome"/>
</dbReference>
<feature type="region of interest" description="Disordered" evidence="1">
    <location>
        <begin position="74"/>
        <end position="106"/>
    </location>
</feature>
<name>A0ABZ1QEL2_9ACTN</name>